<evidence type="ECO:0000313" key="1">
    <source>
        <dbReference type="EMBL" id="KAK3738314.1"/>
    </source>
</evidence>
<dbReference type="Proteomes" id="UP001283361">
    <property type="component" value="Unassembled WGS sequence"/>
</dbReference>
<name>A0AAE0YAA3_9GAST</name>
<comment type="caution">
    <text evidence="1">The sequence shown here is derived from an EMBL/GenBank/DDBJ whole genome shotgun (WGS) entry which is preliminary data.</text>
</comment>
<reference evidence="1" key="1">
    <citation type="journal article" date="2023" name="G3 (Bethesda)">
        <title>A reference genome for the long-term kleptoplast-retaining sea slug Elysia crispata morphotype clarki.</title>
        <authorList>
            <person name="Eastman K.E."/>
            <person name="Pendleton A.L."/>
            <person name="Shaikh M.A."/>
            <person name="Suttiyut T."/>
            <person name="Ogas R."/>
            <person name="Tomko P."/>
            <person name="Gavelis G."/>
            <person name="Widhalm J.R."/>
            <person name="Wisecaver J.H."/>
        </authorList>
    </citation>
    <scope>NUCLEOTIDE SEQUENCE</scope>
    <source>
        <strain evidence="1">ECLA1</strain>
    </source>
</reference>
<sequence>MGNISLDEGSAELNSGMTVEKAIISLDVGSPELKSGMLLERCIISLEVEVRSTKLGSKASKVVDMKTCVDVTATSVVAELVSVITVVVPGNGKGIRNYR</sequence>
<evidence type="ECO:0000313" key="2">
    <source>
        <dbReference type="Proteomes" id="UP001283361"/>
    </source>
</evidence>
<gene>
    <name evidence="1" type="ORF">RRG08_039721</name>
</gene>
<protein>
    <submittedName>
        <fullName evidence="1">Uncharacterized protein</fullName>
    </submittedName>
</protein>
<accession>A0AAE0YAA3</accession>
<keyword evidence="2" id="KW-1185">Reference proteome</keyword>
<proteinExistence type="predicted"/>
<dbReference type="AlphaFoldDB" id="A0AAE0YAA3"/>
<dbReference type="EMBL" id="JAWDGP010006599">
    <property type="protein sequence ID" value="KAK3738314.1"/>
    <property type="molecule type" value="Genomic_DNA"/>
</dbReference>
<organism evidence="1 2">
    <name type="scientific">Elysia crispata</name>
    <name type="common">lettuce slug</name>
    <dbReference type="NCBI Taxonomy" id="231223"/>
    <lineage>
        <taxon>Eukaryota</taxon>
        <taxon>Metazoa</taxon>
        <taxon>Spiralia</taxon>
        <taxon>Lophotrochozoa</taxon>
        <taxon>Mollusca</taxon>
        <taxon>Gastropoda</taxon>
        <taxon>Heterobranchia</taxon>
        <taxon>Euthyneura</taxon>
        <taxon>Panpulmonata</taxon>
        <taxon>Sacoglossa</taxon>
        <taxon>Placobranchoidea</taxon>
        <taxon>Plakobranchidae</taxon>
        <taxon>Elysia</taxon>
    </lineage>
</organism>